<evidence type="ECO:0000256" key="9">
    <source>
        <dbReference type="ARBA" id="ARBA00023077"/>
    </source>
</evidence>
<dbReference type="PATRIC" id="fig|46429.4.peg.3724"/>
<dbReference type="InterPro" id="IPR010917">
    <property type="entry name" value="TonB_rcpt_CS"/>
</dbReference>
<dbReference type="SUPFAM" id="SSF56935">
    <property type="entry name" value="Porins"/>
    <property type="match status" value="1"/>
</dbReference>
<dbReference type="Pfam" id="PF00593">
    <property type="entry name" value="TonB_dep_Rec_b-barrel"/>
    <property type="match status" value="1"/>
</dbReference>
<dbReference type="Proteomes" id="UP000028411">
    <property type="component" value="Unassembled WGS sequence"/>
</dbReference>
<keyword evidence="6 15" id="KW-0732">Signal</keyword>
<feature type="domain" description="TonB-dependent receptor plug" evidence="17">
    <location>
        <begin position="57"/>
        <end position="165"/>
    </location>
</feature>
<sequence>MNRLGYQLLYGVCAFALAQPALAQDSGPDQATPERSASGSVSNSDIVVTALRRSERLQDVPVSVTALGSGALSQQRLQQVSDLAGSVPNLQASTVAGDGLPIFSLRGVSMSDFSFNQQGPVATYFDEVYKGSFPLLGLGMFDLERVEVLRGPQGTLYGKNTTGGAINFISKKPGHDSEAYLKLGYGNYNRYDADGAVQAGLGDKLAARIAFTFSRADGWFKNLMPGKPDGSAVRQYGIRASLLFEPNDKLDFILRLTTSLQNPIEYGVLGEPVGSLGIGNGVYETFGASSYFRTGLGRREMEADNIGRHRHRTYGASLTGNWHVTDAMTVTSVTSYDYGRLRVVDEADGTPLRVLEADLKGRGKQFSQDLRLSSDFDGPFNFIFGAYYNVENLWNETSAGFYSDIDVNGDGALTAEDCVDSGFAVSCIYRNQYKQVRKSAAVYTDMNYKLSDHLILRGGIRYTQDRGKVVGYRAQIEGPDRVPIVNTIPGDDPFNFDASTSARFKKGTVTGKVGVDFKTADNDLIYASFSRGYRANAFNAQAYFSPDELNVAKPETVNAYELGFKSQFLDRAVTFNGAAFYYDYRDQQAISVNSVTHIQTLINIPKSRIMGAEFELTVHPVQALRINVGVGILDTKIKEGTLNGTSLRANQLPNAPKLSASAGFDWDIVETGSGKLSWGVNSSFTSKQYFDLFNTERTAQKRYALVNSQLTYRFADDRYGISLWGKNIFNKYYARYSLDLSGNGFDYTHLADPRTYGVSFDAKF</sequence>
<evidence type="ECO:0000313" key="18">
    <source>
        <dbReference type="EMBL" id="KEQ51986.1"/>
    </source>
</evidence>
<dbReference type="OrthoDB" id="7577471at2"/>
<dbReference type="PANTHER" id="PTHR32552">
    <property type="entry name" value="FERRICHROME IRON RECEPTOR-RELATED"/>
    <property type="match status" value="1"/>
</dbReference>
<keyword evidence="18" id="KW-0675">Receptor</keyword>
<protein>
    <submittedName>
        <fullName evidence="18">TonB-denpendent receptor</fullName>
    </submittedName>
</protein>
<keyword evidence="7" id="KW-0408">Iron</keyword>
<accession>A0A081R9W3</accession>
<evidence type="ECO:0000256" key="7">
    <source>
        <dbReference type="ARBA" id="ARBA00023004"/>
    </source>
</evidence>
<dbReference type="InterPro" id="IPR036942">
    <property type="entry name" value="Beta-barrel_TonB_sf"/>
</dbReference>
<dbReference type="InterPro" id="IPR000531">
    <property type="entry name" value="Beta-barrel_TonB"/>
</dbReference>
<evidence type="ECO:0000256" key="13">
    <source>
        <dbReference type="PROSITE-ProRule" id="PRU10144"/>
    </source>
</evidence>
<dbReference type="InterPro" id="IPR039426">
    <property type="entry name" value="TonB-dep_rcpt-like"/>
</dbReference>
<dbReference type="Pfam" id="PF07715">
    <property type="entry name" value="Plug"/>
    <property type="match status" value="1"/>
</dbReference>
<dbReference type="GO" id="GO:0006826">
    <property type="term" value="P:iron ion transport"/>
    <property type="evidence" value="ECO:0007669"/>
    <property type="project" value="UniProtKB-KW"/>
</dbReference>
<comment type="subcellular location">
    <subcellularLocation>
        <location evidence="1 12">Cell outer membrane</location>
        <topology evidence="1 12">Multi-pass membrane protein</topology>
    </subcellularLocation>
</comment>
<feature type="domain" description="TonB-dependent receptor-like beta-barrel" evidence="16">
    <location>
        <begin position="285"/>
        <end position="728"/>
    </location>
</feature>
<comment type="caution">
    <text evidence="18">The sequence shown here is derived from an EMBL/GenBank/DDBJ whole genome shotgun (WGS) entry which is preliminary data.</text>
</comment>
<keyword evidence="5 12" id="KW-0812">Transmembrane</keyword>
<name>A0A081R9W3_SPHCR</name>
<organism evidence="18 19">
    <name type="scientific">Sphingobium chlorophenolicum</name>
    <dbReference type="NCBI Taxonomy" id="46429"/>
    <lineage>
        <taxon>Bacteria</taxon>
        <taxon>Pseudomonadati</taxon>
        <taxon>Pseudomonadota</taxon>
        <taxon>Alphaproteobacteria</taxon>
        <taxon>Sphingomonadales</taxon>
        <taxon>Sphingomonadaceae</taxon>
        <taxon>Sphingobium</taxon>
    </lineage>
</organism>
<keyword evidence="8" id="KW-0406">Ion transport</keyword>
<evidence type="ECO:0000256" key="3">
    <source>
        <dbReference type="ARBA" id="ARBA00022452"/>
    </source>
</evidence>
<comment type="similarity">
    <text evidence="12 14">Belongs to the TonB-dependent receptor family.</text>
</comment>
<dbReference type="eggNOG" id="COG4771">
    <property type="taxonomic scope" value="Bacteria"/>
</dbReference>
<evidence type="ECO:0000256" key="4">
    <source>
        <dbReference type="ARBA" id="ARBA00022496"/>
    </source>
</evidence>
<keyword evidence="11 12" id="KW-0998">Cell outer membrane</keyword>
<dbReference type="PROSITE" id="PS52016">
    <property type="entry name" value="TONB_DEPENDENT_REC_3"/>
    <property type="match status" value="1"/>
</dbReference>
<evidence type="ECO:0000259" key="16">
    <source>
        <dbReference type="Pfam" id="PF00593"/>
    </source>
</evidence>
<evidence type="ECO:0000256" key="8">
    <source>
        <dbReference type="ARBA" id="ARBA00023065"/>
    </source>
</evidence>
<dbReference type="CDD" id="cd01347">
    <property type="entry name" value="ligand_gated_channel"/>
    <property type="match status" value="1"/>
</dbReference>
<evidence type="ECO:0000256" key="12">
    <source>
        <dbReference type="PROSITE-ProRule" id="PRU01360"/>
    </source>
</evidence>
<feature type="signal peptide" evidence="15">
    <location>
        <begin position="1"/>
        <end position="23"/>
    </location>
</feature>
<evidence type="ECO:0000256" key="1">
    <source>
        <dbReference type="ARBA" id="ARBA00004571"/>
    </source>
</evidence>
<proteinExistence type="inferred from homology"/>
<keyword evidence="3 12" id="KW-1134">Transmembrane beta strand</keyword>
<evidence type="ECO:0000256" key="5">
    <source>
        <dbReference type="ARBA" id="ARBA00022692"/>
    </source>
</evidence>
<dbReference type="EMBL" id="JFHR01000057">
    <property type="protein sequence ID" value="KEQ51986.1"/>
    <property type="molecule type" value="Genomic_DNA"/>
</dbReference>
<dbReference type="PANTHER" id="PTHR32552:SF81">
    <property type="entry name" value="TONB-DEPENDENT OUTER MEMBRANE RECEPTOR"/>
    <property type="match status" value="1"/>
</dbReference>
<dbReference type="Gene3D" id="2.40.170.20">
    <property type="entry name" value="TonB-dependent receptor, beta-barrel domain"/>
    <property type="match status" value="1"/>
</dbReference>
<evidence type="ECO:0000256" key="14">
    <source>
        <dbReference type="RuleBase" id="RU003357"/>
    </source>
</evidence>
<evidence type="ECO:0000256" key="11">
    <source>
        <dbReference type="ARBA" id="ARBA00023237"/>
    </source>
</evidence>
<keyword evidence="9 14" id="KW-0798">TonB box</keyword>
<evidence type="ECO:0000256" key="6">
    <source>
        <dbReference type="ARBA" id="ARBA00022729"/>
    </source>
</evidence>
<feature type="chain" id="PRO_5001763025" evidence="15">
    <location>
        <begin position="24"/>
        <end position="764"/>
    </location>
</feature>
<reference evidence="18 19" key="1">
    <citation type="submission" date="2014-02" db="EMBL/GenBank/DDBJ databases">
        <title>Whole genome sequence of Sphingobium chlorophenolicum NBRC 16172.</title>
        <authorList>
            <person name="Gan H.M."/>
            <person name="Gan H.Y."/>
            <person name="Chew T.H."/>
            <person name="Savka M.A."/>
        </authorList>
    </citation>
    <scope>NUCLEOTIDE SEQUENCE [LARGE SCALE GENOMIC DNA]</scope>
    <source>
        <strain evidence="18 19">NBRC 16172</strain>
    </source>
</reference>
<dbReference type="InterPro" id="IPR012910">
    <property type="entry name" value="Plug_dom"/>
</dbReference>
<evidence type="ECO:0000256" key="15">
    <source>
        <dbReference type="SAM" id="SignalP"/>
    </source>
</evidence>
<evidence type="ECO:0000259" key="17">
    <source>
        <dbReference type="Pfam" id="PF07715"/>
    </source>
</evidence>
<keyword evidence="2 12" id="KW-0813">Transport</keyword>
<evidence type="ECO:0000256" key="10">
    <source>
        <dbReference type="ARBA" id="ARBA00023136"/>
    </source>
</evidence>
<dbReference type="GO" id="GO:0009279">
    <property type="term" value="C:cell outer membrane"/>
    <property type="evidence" value="ECO:0007669"/>
    <property type="project" value="UniProtKB-SubCell"/>
</dbReference>
<keyword evidence="4" id="KW-0410">Iron transport</keyword>
<keyword evidence="10 12" id="KW-0472">Membrane</keyword>
<dbReference type="PROSITE" id="PS01156">
    <property type="entry name" value="TONB_DEPENDENT_REC_2"/>
    <property type="match status" value="1"/>
</dbReference>
<evidence type="ECO:0000313" key="19">
    <source>
        <dbReference type="Proteomes" id="UP000028411"/>
    </source>
</evidence>
<evidence type="ECO:0000256" key="2">
    <source>
        <dbReference type="ARBA" id="ARBA00022448"/>
    </source>
</evidence>
<feature type="short sequence motif" description="TonB C-terminal box" evidence="13">
    <location>
        <begin position="747"/>
        <end position="764"/>
    </location>
</feature>
<gene>
    <name evidence="18" type="ORF">BV95_03737</name>
</gene>
<dbReference type="AlphaFoldDB" id="A0A081R9W3"/>
<dbReference type="RefSeq" id="WP_037455541.1">
    <property type="nucleotide sequence ID" value="NZ_JFHR01000057.1"/>
</dbReference>